<dbReference type="AlphaFoldDB" id="A0A7Z7B6B7"/>
<dbReference type="InterPro" id="IPR007436">
    <property type="entry name" value="DUF485"/>
</dbReference>
<keyword evidence="1" id="KW-0472">Membrane</keyword>
<reference evidence="2" key="1">
    <citation type="submission" date="2016-10" db="EMBL/GenBank/DDBJ databases">
        <authorList>
            <person name="Varghese N."/>
            <person name="Submissions S."/>
        </authorList>
    </citation>
    <scope>NUCLEOTIDE SEQUENCE [LARGE SCALE GENOMIC DNA]</scope>
    <source>
        <strain evidence="2">YR281</strain>
    </source>
</reference>
<dbReference type="EMBL" id="FNDI01000003">
    <property type="protein sequence ID" value="SDH24584.1"/>
    <property type="molecule type" value="Genomic_DNA"/>
</dbReference>
<sequence length="111" mass="12261">MKTQSIYGAKLRPSERALKQRTVAYRIQRRRRASFLFSAGLVAAYFAFVLIVTSRTPALSGQLLSGLSVAMLLGVVVILGCLVMTSAYIVWLGYVQRAHDQFARRGAAHES</sequence>
<protein>
    <recommendedName>
        <fullName evidence="4">DUF485 domain-containing protein</fullName>
    </recommendedName>
</protein>
<gene>
    <name evidence="2" type="ORF">SAMN04487926_10350</name>
</gene>
<comment type="caution">
    <text evidence="2">The sequence shown here is derived from an EMBL/GenBank/DDBJ whole genome shotgun (WGS) entry which is preliminary data.</text>
</comment>
<proteinExistence type="predicted"/>
<evidence type="ECO:0000256" key="1">
    <source>
        <dbReference type="SAM" id="Phobius"/>
    </source>
</evidence>
<accession>A0A7Z7B6B7</accession>
<name>A0A7Z7B6B7_9BURK</name>
<dbReference type="Pfam" id="PF04341">
    <property type="entry name" value="DUF485"/>
    <property type="match status" value="1"/>
</dbReference>
<keyword evidence="1" id="KW-0812">Transmembrane</keyword>
<evidence type="ECO:0008006" key="4">
    <source>
        <dbReference type="Google" id="ProtNLM"/>
    </source>
</evidence>
<feature type="transmembrane region" description="Helical" evidence="1">
    <location>
        <begin position="35"/>
        <end position="54"/>
    </location>
</feature>
<keyword evidence="3" id="KW-1185">Reference proteome</keyword>
<evidence type="ECO:0000313" key="3">
    <source>
        <dbReference type="Proteomes" id="UP000198900"/>
    </source>
</evidence>
<dbReference type="Proteomes" id="UP000198900">
    <property type="component" value="Unassembled WGS sequence"/>
</dbReference>
<evidence type="ECO:0000313" key="2">
    <source>
        <dbReference type="EMBL" id="SDH24584.1"/>
    </source>
</evidence>
<keyword evidence="1" id="KW-1133">Transmembrane helix</keyword>
<feature type="transmembrane region" description="Helical" evidence="1">
    <location>
        <begin position="66"/>
        <end position="95"/>
    </location>
</feature>
<dbReference type="RefSeq" id="WP_091776314.1">
    <property type="nucleotide sequence ID" value="NZ_FNDI01000003.1"/>
</dbReference>
<organism evidence="2 3">
    <name type="scientific">Paraburkholderia steynii</name>
    <dbReference type="NCBI Taxonomy" id="1245441"/>
    <lineage>
        <taxon>Bacteria</taxon>
        <taxon>Pseudomonadati</taxon>
        <taxon>Pseudomonadota</taxon>
        <taxon>Betaproteobacteria</taxon>
        <taxon>Burkholderiales</taxon>
        <taxon>Burkholderiaceae</taxon>
        <taxon>Paraburkholderia</taxon>
    </lineage>
</organism>